<evidence type="ECO:0000313" key="2">
    <source>
        <dbReference type="EMBL" id="KWV84030.1"/>
    </source>
</evidence>
<sequence length="180" mass="19611">MSPVRRDEVAASYTGQLVACVVLIIGVAVSMGIYIARLNAHVDEQRDLSSVYLPDCPDGRGGFMVYPDERRSGDQCYTAGEDESMDVDEAQRLSGSNLAQGFDYLLPATSVGASLLAKNVNDNACFLNERGACEFFASKLAPTSLLLWPAAAWLFRFHGRSRMNTPTANLVSPPRLRTTD</sequence>
<dbReference type="AlphaFoldDB" id="A0A109LAM4"/>
<comment type="caution">
    <text evidence="2">The sequence shown here is derived from an EMBL/GenBank/DDBJ whole genome shotgun (WGS) entry which is preliminary data.</text>
</comment>
<evidence type="ECO:0008006" key="4">
    <source>
        <dbReference type="Google" id="ProtNLM"/>
    </source>
</evidence>
<proteinExistence type="predicted"/>
<evidence type="ECO:0000256" key="1">
    <source>
        <dbReference type="SAM" id="Phobius"/>
    </source>
</evidence>
<keyword evidence="1" id="KW-1133">Transmembrane helix</keyword>
<accession>A0A109LAM4</accession>
<reference evidence="2 3" key="1">
    <citation type="submission" date="2015-05" db="EMBL/GenBank/DDBJ databases">
        <title>A genomic and transcriptomic approach to investigate the blue pigment phenotype in Pseudomonas fluorescens.</title>
        <authorList>
            <person name="Andreani N.A."/>
            <person name="Cardazzo B."/>
        </authorList>
    </citation>
    <scope>NUCLEOTIDE SEQUENCE [LARGE SCALE GENOMIC DNA]</scope>
    <source>
        <strain evidence="2 3">Ps_40</strain>
    </source>
</reference>
<evidence type="ECO:0000313" key="3">
    <source>
        <dbReference type="Proteomes" id="UP000063434"/>
    </source>
</evidence>
<gene>
    <name evidence="2" type="ORF">PFL603g_00826</name>
</gene>
<keyword evidence="1" id="KW-0812">Transmembrane</keyword>
<dbReference type="PATRIC" id="fig|294.195.peg.870"/>
<dbReference type="Proteomes" id="UP000063434">
    <property type="component" value="Unassembled WGS sequence"/>
</dbReference>
<protein>
    <recommendedName>
        <fullName evidence="4">Transmembrane protein</fullName>
    </recommendedName>
</protein>
<name>A0A109LAM4_PSEFL</name>
<feature type="transmembrane region" description="Helical" evidence="1">
    <location>
        <begin position="13"/>
        <end position="36"/>
    </location>
</feature>
<dbReference type="EMBL" id="LCYC01000007">
    <property type="protein sequence ID" value="KWV84030.1"/>
    <property type="molecule type" value="Genomic_DNA"/>
</dbReference>
<keyword evidence="1" id="KW-0472">Membrane</keyword>
<organism evidence="2 3">
    <name type="scientific">Pseudomonas fluorescens</name>
    <dbReference type="NCBI Taxonomy" id="294"/>
    <lineage>
        <taxon>Bacteria</taxon>
        <taxon>Pseudomonadati</taxon>
        <taxon>Pseudomonadota</taxon>
        <taxon>Gammaproteobacteria</taxon>
        <taxon>Pseudomonadales</taxon>
        <taxon>Pseudomonadaceae</taxon>
        <taxon>Pseudomonas</taxon>
    </lineage>
</organism>